<sequence length="171" mass="19303">MIKLLRLVFFSIVSLFAIASFIGLLLPSMVLVSRAVNVSAPRDSIMPYLESIEQWQEWMDGMKQSPSIKISSPRHAELAGTTVDITSITDTTVVSTWKTKSGNTQLSTVHVIGDSTQKTMIVQWQFEQKIKWYPWERFGSMMNDKILGTMMETNLNNLKALTEKTGNSVVR</sequence>
<proteinExistence type="predicted"/>
<organism evidence="1 2">
    <name type="scientific">Sediminibacterium roseum</name>
    <dbReference type="NCBI Taxonomy" id="1978412"/>
    <lineage>
        <taxon>Bacteria</taxon>
        <taxon>Pseudomonadati</taxon>
        <taxon>Bacteroidota</taxon>
        <taxon>Chitinophagia</taxon>
        <taxon>Chitinophagales</taxon>
        <taxon>Chitinophagaceae</taxon>
        <taxon>Sediminibacterium</taxon>
    </lineage>
</organism>
<protein>
    <recommendedName>
        <fullName evidence="3">Polyketide cyclase / dehydrase and lipid transport</fullName>
    </recommendedName>
</protein>
<accession>A0ABW9ZXA9</accession>
<gene>
    <name evidence="1" type="ORF">GWC95_12165</name>
</gene>
<keyword evidence="2" id="KW-1185">Reference proteome</keyword>
<evidence type="ECO:0000313" key="2">
    <source>
        <dbReference type="Proteomes" id="UP000753802"/>
    </source>
</evidence>
<reference evidence="1 2" key="1">
    <citation type="submission" date="2020-01" db="EMBL/GenBank/DDBJ databases">
        <title>Genome analysis.</title>
        <authorList>
            <person name="Wu S."/>
            <person name="Wang G."/>
        </authorList>
    </citation>
    <scope>NUCLEOTIDE SEQUENCE [LARGE SCALE GENOMIC DNA]</scope>
    <source>
        <strain evidence="1 2">SYL130</strain>
    </source>
</reference>
<dbReference type="RefSeq" id="WP_161818999.1">
    <property type="nucleotide sequence ID" value="NZ_JAACJS010000015.1"/>
</dbReference>
<dbReference type="Gene3D" id="3.30.530.20">
    <property type="match status" value="1"/>
</dbReference>
<dbReference type="InterPro" id="IPR023393">
    <property type="entry name" value="START-like_dom_sf"/>
</dbReference>
<evidence type="ECO:0000313" key="1">
    <source>
        <dbReference type="EMBL" id="NCI50683.1"/>
    </source>
</evidence>
<dbReference type="Proteomes" id="UP000753802">
    <property type="component" value="Unassembled WGS sequence"/>
</dbReference>
<name>A0ABW9ZXA9_9BACT</name>
<evidence type="ECO:0008006" key="3">
    <source>
        <dbReference type="Google" id="ProtNLM"/>
    </source>
</evidence>
<dbReference type="EMBL" id="JAACJS010000015">
    <property type="protein sequence ID" value="NCI50683.1"/>
    <property type="molecule type" value="Genomic_DNA"/>
</dbReference>
<comment type="caution">
    <text evidence="1">The sequence shown here is derived from an EMBL/GenBank/DDBJ whole genome shotgun (WGS) entry which is preliminary data.</text>
</comment>
<dbReference type="SUPFAM" id="SSF55961">
    <property type="entry name" value="Bet v1-like"/>
    <property type="match status" value="1"/>
</dbReference>